<dbReference type="PATRIC" id="fig|1127696.3.peg.579"/>
<dbReference type="EMBL" id="AMEQ01000018">
    <property type="protein sequence ID" value="EKY02263.1"/>
    <property type="molecule type" value="Genomic_DNA"/>
</dbReference>
<dbReference type="HOGENOM" id="CLU_563658_0_0_10"/>
<dbReference type="InterPro" id="IPR043741">
    <property type="entry name" value="DUF5686"/>
</dbReference>
<protein>
    <recommendedName>
        <fullName evidence="4">Alginate export domain-containing protein</fullName>
    </recommendedName>
</protein>
<keyword evidence="1" id="KW-0732">Signal</keyword>
<dbReference type="Proteomes" id="UP000010408">
    <property type="component" value="Unassembled WGS sequence"/>
</dbReference>
<comment type="caution">
    <text evidence="2">The sequence shown here is derived from an EMBL/GenBank/DDBJ whole genome shotgun (WGS) entry which is preliminary data.</text>
</comment>
<dbReference type="RefSeq" id="WP_005468858.1">
    <property type="nucleotide sequence ID" value="NZ_KB291043.1"/>
</dbReference>
<organism evidence="2 3">
    <name type="scientific">Porphyromonas catoniae F0037</name>
    <dbReference type="NCBI Taxonomy" id="1127696"/>
    <lineage>
        <taxon>Bacteria</taxon>
        <taxon>Pseudomonadati</taxon>
        <taxon>Bacteroidota</taxon>
        <taxon>Bacteroidia</taxon>
        <taxon>Bacteroidales</taxon>
        <taxon>Porphyromonadaceae</taxon>
        <taxon>Porphyromonas</taxon>
    </lineage>
</organism>
<name>L1NFW3_9PORP</name>
<dbReference type="Pfam" id="PF18939">
    <property type="entry name" value="DUF5686"/>
    <property type="match status" value="1"/>
</dbReference>
<evidence type="ECO:0008006" key="4">
    <source>
        <dbReference type="Google" id="ProtNLM"/>
    </source>
</evidence>
<evidence type="ECO:0000313" key="2">
    <source>
        <dbReference type="EMBL" id="EKY02263.1"/>
    </source>
</evidence>
<feature type="chain" id="PRO_5003955101" description="Alginate export domain-containing protein" evidence="1">
    <location>
        <begin position="24"/>
        <end position="484"/>
    </location>
</feature>
<dbReference type="AlphaFoldDB" id="L1NFW3"/>
<reference evidence="2 3" key="1">
    <citation type="submission" date="2012-05" db="EMBL/GenBank/DDBJ databases">
        <authorList>
            <person name="Weinstock G."/>
            <person name="Sodergren E."/>
            <person name="Lobos E.A."/>
            <person name="Fulton L."/>
            <person name="Fulton R."/>
            <person name="Courtney L."/>
            <person name="Fronick C."/>
            <person name="O'Laughlin M."/>
            <person name="Godfrey J."/>
            <person name="Wilson R.M."/>
            <person name="Miner T."/>
            <person name="Farmer C."/>
            <person name="Delehaunty K."/>
            <person name="Cordes M."/>
            <person name="Minx P."/>
            <person name="Tomlinson C."/>
            <person name="Chen J."/>
            <person name="Wollam A."/>
            <person name="Pepin K.H."/>
            <person name="Bhonagiri V."/>
            <person name="Zhang X."/>
            <person name="Suruliraj S."/>
            <person name="Warren W."/>
            <person name="Mitreva M."/>
            <person name="Mardis E.R."/>
            <person name="Wilson R.K."/>
        </authorList>
    </citation>
    <scope>NUCLEOTIDE SEQUENCE [LARGE SCALE GENOMIC DNA]</scope>
    <source>
        <strain evidence="2 3">F0037</strain>
    </source>
</reference>
<accession>L1NFW3</accession>
<sequence length="484" mass="55464">MRSTFRIACLALSILAITQGLKAQSPTLETEPSRRDSLIQLQEQLINEHYGRKRYEVKKIDRLFRYEPPYPYNHNRGYDFLHAFAESQVRTHNETQGKTTTLMRLIQWATGANFDFGKWQLGIDGIVDLIPDHNKVDGQWLGYELQLVRHLGEGKSIRLRSSNNYTLRSHQWFTENHLMLYYAPRLNGLILLSGGRTSRGTTHLTPEEIYRDYYGTLPATNSPVRDYEKLYLMLRNRLSLGSTIDLSTSLTFEDRKSQVSTPLPHHRALVAEGQLLWAPSFLNRSYTSTPIPIGFRRELGLVYKHAFRPEGIDKSQVPYSSYSSLEGFVRGCIPFTEDNKLEFKLSVGGYLSHALRTASDEKYFAHSSAVGRQSFRQAWATMPLFFTGGEGWTTQEFTFSSNHFLLSRTRAFGDFLKMDDALHAKNFISFDGRAYTEAGYSVGWGEMMRLGLFAGFDYSKQKVGVALRLSLPLFCLTSSWSERH</sequence>
<proteinExistence type="predicted"/>
<gene>
    <name evidence="2" type="ORF">HMPREF9134_00652</name>
</gene>
<evidence type="ECO:0000256" key="1">
    <source>
        <dbReference type="SAM" id="SignalP"/>
    </source>
</evidence>
<evidence type="ECO:0000313" key="3">
    <source>
        <dbReference type="Proteomes" id="UP000010408"/>
    </source>
</evidence>
<feature type="signal peptide" evidence="1">
    <location>
        <begin position="1"/>
        <end position="23"/>
    </location>
</feature>
<dbReference type="STRING" id="1127696.HMPREF9134_00652"/>